<dbReference type="SUPFAM" id="SSF53474">
    <property type="entry name" value="alpha/beta-Hydrolases"/>
    <property type="match status" value="1"/>
</dbReference>
<dbReference type="GO" id="GO:0008610">
    <property type="term" value="P:lipid biosynthetic process"/>
    <property type="evidence" value="ECO:0007669"/>
    <property type="project" value="TreeGrafter"/>
</dbReference>
<comment type="similarity">
    <text evidence="1">Belongs to the thioesterase family.</text>
</comment>
<accession>A0AB36NU53</accession>
<dbReference type="PANTHER" id="PTHR11487">
    <property type="entry name" value="THIOESTERASE"/>
    <property type="match status" value="1"/>
</dbReference>
<dbReference type="AlphaFoldDB" id="A0AB36NU53"/>
<keyword evidence="5" id="KW-1185">Reference proteome</keyword>
<dbReference type="Gene3D" id="3.40.50.1820">
    <property type="entry name" value="alpha/beta hydrolase"/>
    <property type="match status" value="1"/>
</dbReference>
<dbReference type="Pfam" id="PF00975">
    <property type="entry name" value="Thioesterase"/>
    <property type="match status" value="1"/>
</dbReference>
<name>A0AB36NU53_9FLAO</name>
<dbReference type="InterPro" id="IPR029058">
    <property type="entry name" value="AB_hydrolase_fold"/>
</dbReference>
<dbReference type="RefSeq" id="WP_073398365.1">
    <property type="nucleotide sequence ID" value="NZ_FRBX01000011.1"/>
</dbReference>
<gene>
    <name evidence="3" type="ORF">B0A72_22975</name>
    <name evidence="4" type="ORF">SAMN05444387_4791</name>
</gene>
<sequence length="220" mass="25842">MKIISLHFAGGNKYSLNKIFTNFNNYVPFELERNNNIAELNKIIDRFVILLKNQVQEEKSYVIYGHSMGALIAYLLCQRLQELNYPMPKKLIVSGKKSPSTISDKKIVNLNDEDFWNEIIALGGIPDEIKNNPELINYYLPILKYDFKVIESYQYENRQKLSIPIDVFYGSDDAIEGEMTGWRDETTREVNITQLKGNHFFIFNHSDYFRNYFNNLIRNT</sequence>
<evidence type="ECO:0000313" key="5">
    <source>
        <dbReference type="Proteomes" id="UP000184216"/>
    </source>
</evidence>
<evidence type="ECO:0000313" key="3">
    <source>
        <dbReference type="EMBL" id="OXA98977.1"/>
    </source>
</evidence>
<proteinExistence type="inferred from homology"/>
<dbReference type="InterPro" id="IPR012223">
    <property type="entry name" value="TEII"/>
</dbReference>
<protein>
    <submittedName>
        <fullName evidence="4">Surfactin synthase thioesterase subunit</fullName>
    </submittedName>
</protein>
<feature type="domain" description="Thioesterase" evidence="2">
    <location>
        <begin position="33"/>
        <end position="206"/>
    </location>
</feature>
<reference evidence="4 5" key="2">
    <citation type="submission" date="2016-11" db="EMBL/GenBank/DDBJ databases">
        <authorList>
            <person name="Varghese N."/>
            <person name="Submissions S."/>
        </authorList>
    </citation>
    <scope>NUCLEOTIDE SEQUENCE [LARGE SCALE GENOMIC DNA]</scope>
    <source>
        <strain evidence="4 5">DSM 6368</strain>
    </source>
</reference>
<dbReference type="EMBL" id="MUHB01000034">
    <property type="protein sequence ID" value="OXA98977.1"/>
    <property type="molecule type" value="Genomic_DNA"/>
</dbReference>
<reference evidence="3 6" key="1">
    <citation type="submission" date="2016-11" db="EMBL/GenBank/DDBJ databases">
        <title>Whole genomes of Flavobacteriaceae.</title>
        <authorList>
            <person name="Stine C."/>
            <person name="Li C."/>
            <person name="Tadesse D."/>
        </authorList>
    </citation>
    <scope>NUCLEOTIDE SEQUENCE [LARGE SCALE GENOMIC DNA]</scope>
    <source>
        <strain evidence="3 6">ATCC 19366</strain>
    </source>
</reference>
<comment type="caution">
    <text evidence="3">The sequence shown here is derived from an EMBL/GenBank/DDBJ whole genome shotgun (WGS) entry which is preliminary data.</text>
</comment>
<dbReference type="Proteomes" id="UP000198431">
    <property type="component" value="Unassembled WGS sequence"/>
</dbReference>
<evidence type="ECO:0000259" key="2">
    <source>
        <dbReference type="Pfam" id="PF00975"/>
    </source>
</evidence>
<dbReference type="Proteomes" id="UP000184216">
    <property type="component" value="Unassembled WGS sequence"/>
</dbReference>
<evidence type="ECO:0000313" key="4">
    <source>
        <dbReference type="EMBL" id="SHN22399.1"/>
    </source>
</evidence>
<dbReference type="EMBL" id="FRBX01000011">
    <property type="protein sequence ID" value="SHN22399.1"/>
    <property type="molecule type" value="Genomic_DNA"/>
</dbReference>
<evidence type="ECO:0000313" key="6">
    <source>
        <dbReference type="Proteomes" id="UP000198431"/>
    </source>
</evidence>
<dbReference type="InterPro" id="IPR001031">
    <property type="entry name" value="Thioesterase"/>
</dbReference>
<organism evidence="3 6">
    <name type="scientific">Flavobacterium pectinovorum</name>
    <dbReference type="NCBI Taxonomy" id="29533"/>
    <lineage>
        <taxon>Bacteria</taxon>
        <taxon>Pseudomonadati</taxon>
        <taxon>Bacteroidota</taxon>
        <taxon>Flavobacteriia</taxon>
        <taxon>Flavobacteriales</taxon>
        <taxon>Flavobacteriaceae</taxon>
        <taxon>Flavobacterium</taxon>
    </lineage>
</organism>
<evidence type="ECO:0000256" key="1">
    <source>
        <dbReference type="ARBA" id="ARBA00007169"/>
    </source>
</evidence>
<dbReference type="PANTHER" id="PTHR11487:SF0">
    <property type="entry name" value="S-ACYL FATTY ACID SYNTHASE THIOESTERASE, MEDIUM CHAIN"/>
    <property type="match status" value="1"/>
</dbReference>